<feature type="transmembrane region" description="Helical" evidence="1">
    <location>
        <begin position="35"/>
        <end position="56"/>
    </location>
</feature>
<feature type="transmembrane region" description="Helical" evidence="1">
    <location>
        <begin position="103"/>
        <end position="123"/>
    </location>
</feature>
<feature type="transmembrane region" description="Helical" evidence="1">
    <location>
        <begin position="68"/>
        <end position="91"/>
    </location>
</feature>
<dbReference type="Pfam" id="PF13593">
    <property type="entry name" value="SBF_like"/>
    <property type="match status" value="1"/>
</dbReference>
<feature type="transmembrane region" description="Helical" evidence="1">
    <location>
        <begin position="292"/>
        <end position="310"/>
    </location>
</feature>
<dbReference type="EMBL" id="JAFMPP010000001">
    <property type="protein sequence ID" value="MBO0661105.1"/>
    <property type="molecule type" value="Genomic_DNA"/>
</dbReference>
<feature type="transmembrane region" description="Helical" evidence="1">
    <location>
        <begin position="204"/>
        <end position="224"/>
    </location>
</feature>
<proteinExistence type="predicted"/>
<keyword evidence="1" id="KW-1133">Transmembrane helix</keyword>
<gene>
    <name evidence="2" type="ORF">J1C48_00825</name>
</gene>
<reference evidence="2" key="1">
    <citation type="submission" date="2021-03" db="EMBL/GenBank/DDBJ databases">
        <title>Whole genome sequence of Jiella sp. CQZ9-1.</title>
        <authorList>
            <person name="Tuo L."/>
        </authorList>
    </citation>
    <scope>NUCLEOTIDE SEQUENCE</scope>
    <source>
        <strain evidence="2">CQZ9-1</strain>
    </source>
</reference>
<evidence type="ECO:0000313" key="3">
    <source>
        <dbReference type="Proteomes" id="UP000664122"/>
    </source>
</evidence>
<dbReference type="PANTHER" id="PTHR18640">
    <property type="entry name" value="SOLUTE CARRIER FAMILY 10 MEMBER 7"/>
    <property type="match status" value="1"/>
</dbReference>
<sequence>MRLPKIDMFVVGLAAMVGLAILWPEGGRTGGLLHWDYVTTYGICGVFFLYGLTLAPERMRAGLTRWKAHIAVVIATFGLFPAVVLAAEWAFPHLLPKPAMIGFFYVAALPSTVSSSVAMVSLAKGDVPVAIFNATLSALLGVFITPALMAWYMQTSGAPVPLLPTILKVVLLVLLPIIVGQVARHWLAGWAKAHSGFIKRADRAIILAIVYGAFSNSVHDGVWVRNDPSIVAEIAAGTIALFAVVYTLTIAIAAVLKMDRGEAIAVKFCGSKKSLATGVPLAPVIFAGRPDLGLIILPIMLFHFFQLLIVSTIATRMSKAADEAPAAQTAPVAETTISTAAADQSR</sequence>
<feature type="transmembrane region" description="Helical" evidence="1">
    <location>
        <begin position="7"/>
        <end position="23"/>
    </location>
</feature>
<name>A0A939FVU5_9HYPH</name>
<protein>
    <submittedName>
        <fullName evidence="2">Bile acid:sodium symporter</fullName>
    </submittedName>
</protein>
<keyword evidence="3" id="KW-1185">Reference proteome</keyword>
<dbReference type="AlphaFoldDB" id="A0A939FVU5"/>
<keyword evidence="1" id="KW-0812">Transmembrane</keyword>
<organism evidence="2 3">
    <name type="scientific">Jiella flava</name>
    <dbReference type="NCBI Taxonomy" id="2816857"/>
    <lineage>
        <taxon>Bacteria</taxon>
        <taxon>Pseudomonadati</taxon>
        <taxon>Pseudomonadota</taxon>
        <taxon>Alphaproteobacteria</taxon>
        <taxon>Hyphomicrobiales</taxon>
        <taxon>Aurantimonadaceae</taxon>
        <taxon>Jiella</taxon>
    </lineage>
</organism>
<dbReference type="PANTHER" id="PTHR18640:SF5">
    <property type="entry name" value="SODIUM_BILE ACID COTRANSPORTER 7"/>
    <property type="match status" value="1"/>
</dbReference>
<feature type="transmembrane region" description="Helical" evidence="1">
    <location>
        <begin position="230"/>
        <end position="256"/>
    </location>
</feature>
<dbReference type="RefSeq" id="WP_207255745.1">
    <property type="nucleotide sequence ID" value="NZ_JAFMPP010000001.1"/>
</dbReference>
<keyword evidence="1" id="KW-0472">Membrane</keyword>
<dbReference type="Gene3D" id="1.20.1530.20">
    <property type="match status" value="1"/>
</dbReference>
<evidence type="ECO:0000256" key="1">
    <source>
        <dbReference type="SAM" id="Phobius"/>
    </source>
</evidence>
<dbReference type="PIRSF" id="PIRSF026166">
    <property type="entry name" value="UCP026166"/>
    <property type="match status" value="1"/>
</dbReference>
<dbReference type="InterPro" id="IPR038770">
    <property type="entry name" value="Na+/solute_symporter_sf"/>
</dbReference>
<dbReference type="GO" id="GO:0005886">
    <property type="term" value="C:plasma membrane"/>
    <property type="evidence" value="ECO:0007669"/>
    <property type="project" value="TreeGrafter"/>
</dbReference>
<dbReference type="InterPro" id="IPR016833">
    <property type="entry name" value="Put_Na-Bile_cotransptr"/>
</dbReference>
<accession>A0A939FVU5</accession>
<dbReference type="Proteomes" id="UP000664122">
    <property type="component" value="Unassembled WGS sequence"/>
</dbReference>
<comment type="caution">
    <text evidence="2">The sequence shown here is derived from an EMBL/GenBank/DDBJ whole genome shotgun (WGS) entry which is preliminary data.</text>
</comment>
<evidence type="ECO:0000313" key="2">
    <source>
        <dbReference type="EMBL" id="MBO0661105.1"/>
    </source>
</evidence>
<feature type="transmembrane region" description="Helical" evidence="1">
    <location>
        <begin position="130"/>
        <end position="153"/>
    </location>
</feature>
<feature type="transmembrane region" description="Helical" evidence="1">
    <location>
        <begin position="165"/>
        <end position="183"/>
    </location>
</feature>